<reference evidence="10 11" key="1">
    <citation type="submission" date="2011-09" db="EMBL/GenBank/DDBJ databases">
        <title>Complete sequence of chromosome of Thioflavicoccus mobilis 8321.</title>
        <authorList>
            <consortium name="US DOE Joint Genome Institute"/>
            <person name="Lucas S."/>
            <person name="Han J."/>
            <person name="Lapidus A."/>
            <person name="Cheng J.-F."/>
            <person name="Goodwin L."/>
            <person name="Pitluck S."/>
            <person name="Peters L."/>
            <person name="Ovchinnikova G."/>
            <person name="Lu M."/>
            <person name="Detter J.C."/>
            <person name="Han C."/>
            <person name="Tapia R."/>
            <person name="Land M."/>
            <person name="Hauser L."/>
            <person name="Kyrpides N."/>
            <person name="Ivanova N."/>
            <person name="Pagani I."/>
            <person name="Vogl K."/>
            <person name="Liu Z."/>
            <person name="Imhoff J."/>
            <person name="Thiel V."/>
            <person name="Frigaard N.-U."/>
            <person name="Bryant D."/>
            <person name="Woyke T."/>
        </authorList>
    </citation>
    <scope>NUCLEOTIDE SEQUENCE [LARGE SCALE GENOMIC DNA]</scope>
    <source>
        <strain evidence="10 11">8321</strain>
    </source>
</reference>
<dbReference type="eggNOG" id="COG4991">
    <property type="taxonomic scope" value="Bacteria"/>
</dbReference>
<dbReference type="AlphaFoldDB" id="L0H3I5"/>
<proteinExistence type="predicted"/>
<feature type="domain" description="SH3b" evidence="9">
    <location>
        <begin position="21"/>
        <end position="87"/>
    </location>
</feature>
<feature type="signal peptide" evidence="8">
    <location>
        <begin position="1"/>
        <end position="21"/>
    </location>
</feature>
<evidence type="ECO:0000256" key="3">
    <source>
        <dbReference type="ARBA" id="ARBA00022729"/>
    </source>
</evidence>
<dbReference type="SMART" id="SM00287">
    <property type="entry name" value="SH3b"/>
    <property type="match status" value="1"/>
</dbReference>
<dbReference type="OrthoDB" id="9790951at2"/>
<dbReference type="InterPro" id="IPR003646">
    <property type="entry name" value="SH3-like_bac-type"/>
</dbReference>
<dbReference type="Gene3D" id="2.30.30.40">
    <property type="entry name" value="SH3 Domains"/>
    <property type="match status" value="1"/>
</dbReference>
<keyword evidence="4 7" id="KW-1133">Transmembrane helix</keyword>
<dbReference type="KEGG" id="tmb:Thimo_3491"/>
<evidence type="ECO:0000256" key="6">
    <source>
        <dbReference type="SAM" id="Coils"/>
    </source>
</evidence>
<evidence type="ECO:0000256" key="8">
    <source>
        <dbReference type="SAM" id="SignalP"/>
    </source>
</evidence>
<dbReference type="HOGENOM" id="CLU_094106_1_1_6"/>
<evidence type="ECO:0000259" key="9">
    <source>
        <dbReference type="PROSITE" id="PS51781"/>
    </source>
</evidence>
<dbReference type="GO" id="GO:0016020">
    <property type="term" value="C:membrane"/>
    <property type="evidence" value="ECO:0007669"/>
    <property type="project" value="UniProtKB-SubCell"/>
</dbReference>
<organism evidence="10 11">
    <name type="scientific">Thioflavicoccus mobilis 8321</name>
    <dbReference type="NCBI Taxonomy" id="765912"/>
    <lineage>
        <taxon>Bacteria</taxon>
        <taxon>Pseudomonadati</taxon>
        <taxon>Pseudomonadota</taxon>
        <taxon>Gammaproteobacteria</taxon>
        <taxon>Chromatiales</taxon>
        <taxon>Chromatiaceae</taxon>
        <taxon>Thioflavicoccus</taxon>
    </lineage>
</organism>
<accession>L0H3I5</accession>
<keyword evidence="6" id="KW-0175">Coiled coil</keyword>
<evidence type="ECO:0000256" key="4">
    <source>
        <dbReference type="ARBA" id="ARBA00022989"/>
    </source>
</evidence>
<protein>
    <submittedName>
        <fullName evidence="10">SH3 domain protein</fullName>
    </submittedName>
</protein>
<dbReference type="InterPro" id="IPR016476">
    <property type="entry name" value="SH3_dom_pro"/>
</dbReference>
<keyword evidence="2 7" id="KW-0812">Transmembrane</keyword>
<evidence type="ECO:0000256" key="5">
    <source>
        <dbReference type="ARBA" id="ARBA00023136"/>
    </source>
</evidence>
<evidence type="ECO:0000256" key="2">
    <source>
        <dbReference type="ARBA" id="ARBA00022692"/>
    </source>
</evidence>
<evidence type="ECO:0000313" key="10">
    <source>
        <dbReference type="EMBL" id="AGA92154.1"/>
    </source>
</evidence>
<evidence type="ECO:0000256" key="7">
    <source>
        <dbReference type="SAM" id="Phobius"/>
    </source>
</evidence>
<dbReference type="STRING" id="765912.Thimo_3491"/>
<evidence type="ECO:0000256" key="1">
    <source>
        <dbReference type="ARBA" id="ARBA00004167"/>
    </source>
</evidence>
<gene>
    <name evidence="10" type="ORF">Thimo_3491</name>
</gene>
<dbReference type="EMBL" id="CP003051">
    <property type="protein sequence ID" value="AGA92154.1"/>
    <property type="molecule type" value="Genomic_DNA"/>
</dbReference>
<feature type="chain" id="PRO_5003943591" evidence="8">
    <location>
        <begin position="22"/>
        <end position="224"/>
    </location>
</feature>
<comment type="subcellular location">
    <subcellularLocation>
        <location evidence="1">Membrane</location>
        <topology evidence="1">Single-pass membrane protein</topology>
    </subcellularLocation>
</comment>
<feature type="transmembrane region" description="Helical" evidence="7">
    <location>
        <begin position="191"/>
        <end position="209"/>
    </location>
</feature>
<dbReference type="RefSeq" id="WP_015282281.1">
    <property type="nucleotide sequence ID" value="NC_019940.1"/>
</dbReference>
<dbReference type="NCBIfam" id="TIGR04211">
    <property type="entry name" value="SH3_and_anchor"/>
    <property type="match status" value="1"/>
</dbReference>
<dbReference type="PROSITE" id="PS51781">
    <property type="entry name" value="SH3B"/>
    <property type="match status" value="1"/>
</dbReference>
<dbReference type="Proteomes" id="UP000010816">
    <property type="component" value="Chromosome"/>
</dbReference>
<evidence type="ECO:0000313" key="11">
    <source>
        <dbReference type="Proteomes" id="UP000010816"/>
    </source>
</evidence>
<name>L0H3I5_9GAMM</name>
<feature type="coiled-coil region" evidence="6">
    <location>
        <begin position="114"/>
        <end position="186"/>
    </location>
</feature>
<dbReference type="Pfam" id="PF08239">
    <property type="entry name" value="SH3_3"/>
    <property type="match status" value="1"/>
</dbReference>
<keyword evidence="11" id="KW-1185">Reference proteome</keyword>
<sequence>MKTIAKALLILLTLTSVVAVARTAYVTDEFKITLRAGESTSHRILHMLPTGSEVEVIEDDRETGYSRVRLASGLEGYVLTRQLLNQPVARDRLAAAEAELSALKAAPGELRGRLATLTEEHETLQDEYQRLKQAKERVEKEFAALRQTATNAVRIADERNELLERVASLTREIEGVRQQNRELENKTAQDWFLIGAGVVVGGIILGLILPHLRVRRRKSSWGSL</sequence>
<keyword evidence="3 8" id="KW-0732">Signal</keyword>
<keyword evidence="5 7" id="KW-0472">Membrane</keyword>